<accession>A0A1E1MND0</accession>
<protein>
    <submittedName>
        <fullName evidence="3">Uncharacterized protein</fullName>
    </submittedName>
</protein>
<evidence type="ECO:0000313" key="4">
    <source>
        <dbReference type="Proteomes" id="UP000177625"/>
    </source>
</evidence>
<sequence>MKKANQRIAQYKKQVQDVAEKKGYYEPGMPVGTKKQEARIRRLEAEIRRLKKTSDAAIATRDTLQVELRLVEHARDTAKDRQFSLSAEKDREQLAAKLKTPNREQQLLGVTQELTAAHEIIEPSQYPLEGFALIRCRFFYQSRNRSGWFSANEEENRAAHDGNLGADVSLLRLDKFTSVDAEFVKSLYPVGAVDAVISSSEVNRLRLRVSAQELVDLRASISLKNTAILSLLKALQRLDDKCMKKWLDLGGEGVDDELQCWCFNDDGEVLGWIRQMRKIRKRAAGRTGKRVSYEDESPAMTSSGDVDGE</sequence>
<proteinExistence type="predicted"/>
<dbReference type="AlphaFoldDB" id="A0A1E1MND0"/>
<gene>
    <name evidence="3" type="ORF">RSE6_11607</name>
</gene>
<evidence type="ECO:0000313" key="3">
    <source>
        <dbReference type="EMBL" id="CZT50593.1"/>
    </source>
</evidence>
<evidence type="ECO:0000256" key="2">
    <source>
        <dbReference type="SAM" id="MobiDB-lite"/>
    </source>
</evidence>
<feature type="compositionally biased region" description="Polar residues" evidence="2">
    <location>
        <begin position="299"/>
        <end position="309"/>
    </location>
</feature>
<organism evidence="3 4">
    <name type="scientific">Rhynchosporium secalis</name>
    <name type="common">Barley scald fungus</name>
    <dbReference type="NCBI Taxonomy" id="38038"/>
    <lineage>
        <taxon>Eukaryota</taxon>
        <taxon>Fungi</taxon>
        <taxon>Dikarya</taxon>
        <taxon>Ascomycota</taxon>
        <taxon>Pezizomycotina</taxon>
        <taxon>Leotiomycetes</taxon>
        <taxon>Helotiales</taxon>
        <taxon>Ploettnerulaceae</taxon>
        <taxon>Rhynchosporium</taxon>
    </lineage>
</organism>
<reference evidence="4" key="1">
    <citation type="submission" date="2016-03" db="EMBL/GenBank/DDBJ databases">
        <authorList>
            <person name="Guldener U."/>
        </authorList>
    </citation>
    <scope>NUCLEOTIDE SEQUENCE [LARGE SCALE GENOMIC DNA]</scope>
</reference>
<feature type="region of interest" description="Disordered" evidence="2">
    <location>
        <begin position="285"/>
        <end position="309"/>
    </location>
</feature>
<evidence type="ECO:0000256" key="1">
    <source>
        <dbReference type="SAM" id="Coils"/>
    </source>
</evidence>
<keyword evidence="4" id="KW-1185">Reference proteome</keyword>
<name>A0A1E1MND0_RHYSE</name>
<dbReference type="EMBL" id="FJVC01000436">
    <property type="protein sequence ID" value="CZT50593.1"/>
    <property type="molecule type" value="Genomic_DNA"/>
</dbReference>
<keyword evidence="1" id="KW-0175">Coiled coil</keyword>
<feature type="coiled-coil region" evidence="1">
    <location>
        <begin position="1"/>
        <end position="60"/>
    </location>
</feature>
<dbReference type="Proteomes" id="UP000177625">
    <property type="component" value="Unassembled WGS sequence"/>
</dbReference>